<name>A0AAD5VGR8_9AGAR</name>
<dbReference type="AlphaFoldDB" id="A0AAD5VGR8"/>
<keyword evidence="2" id="KW-1185">Reference proteome</keyword>
<evidence type="ECO:0000313" key="2">
    <source>
        <dbReference type="Proteomes" id="UP001213000"/>
    </source>
</evidence>
<comment type="caution">
    <text evidence="1">The sequence shown here is derived from an EMBL/GenBank/DDBJ whole genome shotgun (WGS) entry which is preliminary data.</text>
</comment>
<reference evidence="1" key="1">
    <citation type="submission" date="2022-07" db="EMBL/GenBank/DDBJ databases">
        <title>Genome Sequence of Leucocoprinus birnbaumii.</title>
        <authorList>
            <person name="Buettner E."/>
        </authorList>
    </citation>
    <scope>NUCLEOTIDE SEQUENCE</scope>
    <source>
        <strain evidence="1">VT141</strain>
    </source>
</reference>
<gene>
    <name evidence="1" type="ORF">NP233_g12184</name>
</gene>
<evidence type="ECO:0000313" key="1">
    <source>
        <dbReference type="EMBL" id="KAJ3555539.1"/>
    </source>
</evidence>
<organism evidence="1 2">
    <name type="scientific">Leucocoprinus birnbaumii</name>
    <dbReference type="NCBI Taxonomy" id="56174"/>
    <lineage>
        <taxon>Eukaryota</taxon>
        <taxon>Fungi</taxon>
        <taxon>Dikarya</taxon>
        <taxon>Basidiomycota</taxon>
        <taxon>Agaricomycotina</taxon>
        <taxon>Agaricomycetes</taxon>
        <taxon>Agaricomycetidae</taxon>
        <taxon>Agaricales</taxon>
        <taxon>Agaricineae</taxon>
        <taxon>Agaricaceae</taxon>
        <taxon>Leucocoprinus</taxon>
    </lineage>
</organism>
<accession>A0AAD5VGR8</accession>
<dbReference type="Proteomes" id="UP001213000">
    <property type="component" value="Unassembled WGS sequence"/>
</dbReference>
<dbReference type="EMBL" id="JANIEX010001671">
    <property type="protein sequence ID" value="KAJ3555539.1"/>
    <property type="molecule type" value="Genomic_DNA"/>
</dbReference>
<proteinExistence type="predicted"/>
<protein>
    <submittedName>
        <fullName evidence="1">Uncharacterized protein</fullName>
    </submittedName>
</protein>
<sequence length="313" mass="35583">MELRDHHSFVLRYILDAVSHVDLANPETSSEALASSIEKLAKLPETHRGTWYRQQAINDWAAATSTWISNAGQLCQDYKNLAGNHSPPEMLERTNIDSDIIYTALEDLTRETYVLRHHALSLQRIRNGLKARIKIMKARQADMIAKARDPDFVLLFSEGSVEDGEIREDVPVLHGQNLANEGELEDGEIREEVHSPDQQSWDDVTQTRAYISTLASEASHRAHLDAFEKLECEVFKKQSAPMKLNIRLEELKAIVGSTAQAVVSREAERTLIEVEDNLLRFKAADYDRLLLKLQEIDRLVTGVKSELSKIMWK</sequence>